<dbReference type="RefSeq" id="WP_321545045.1">
    <property type="nucleotide sequence ID" value="NZ_JAXIVS010000002.1"/>
</dbReference>
<accession>A0ABU5GYQ1</accession>
<sequence length="79" mass="8639">MADNKGNPVKGDERLDREGSEELERKSRHQDENAPRLDVADEDVGQERIHQKGTGGYGAQEGTVPRSAPPVSDKGGRKE</sequence>
<comment type="caution">
    <text evidence="2">The sequence shown here is derived from an EMBL/GenBank/DDBJ whole genome shotgun (WGS) entry which is preliminary data.</text>
</comment>
<proteinExistence type="predicted"/>
<dbReference type="Proteomes" id="UP001291309">
    <property type="component" value="Unassembled WGS sequence"/>
</dbReference>
<organism evidence="2 3">
    <name type="scientific">Hyalangium rubrum</name>
    <dbReference type="NCBI Taxonomy" id="3103134"/>
    <lineage>
        <taxon>Bacteria</taxon>
        <taxon>Pseudomonadati</taxon>
        <taxon>Myxococcota</taxon>
        <taxon>Myxococcia</taxon>
        <taxon>Myxococcales</taxon>
        <taxon>Cystobacterineae</taxon>
        <taxon>Archangiaceae</taxon>
        <taxon>Hyalangium</taxon>
    </lineage>
</organism>
<evidence type="ECO:0000256" key="1">
    <source>
        <dbReference type="SAM" id="MobiDB-lite"/>
    </source>
</evidence>
<protein>
    <submittedName>
        <fullName evidence="2">Uncharacterized protein</fullName>
    </submittedName>
</protein>
<feature type="region of interest" description="Disordered" evidence="1">
    <location>
        <begin position="1"/>
        <end position="79"/>
    </location>
</feature>
<feature type="compositionally biased region" description="Basic and acidic residues" evidence="1">
    <location>
        <begin position="10"/>
        <end position="50"/>
    </location>
</feature>
<reference evidence="2 3" key="1">
    <citation type="submission" date="2023-12" db="EMBL/GenBank/DDBJ databases">
        <title>the genome sequence of Hyalangium sp. s54d21.</title>
        <authorList>
            <person name="Zhang X."/>
        </authorList>
    </citation>
    <scope>NUCLEOTIDE SEQUENCE [LARGE SCALE GENOMIC DNA]</scope>
    <source>
        <strain evidence="3">s54d21</strain>
    </source>
</reference>
<evidence type="ECO:0000313" key="2">
    <source>
        <dbReference type="EMBL" id="MDY7226325.1"/>
    </source>
</evidence>
<dbReference type="EMBL" id="JAXIVS010000002">
    <property type="protein sequence ID" value="MDY7226325.1"/>
    <property type="molecule type" value="Genomic_DNA"/>
</dbReference>
<name>A0ABU5GYQ1_9BACT</name>
<evidence type="ECO:0000313" key="3">
    <source>
        <dbReference type="Proteomes" id="UP001291309"/>
    </source>
</evidence>
<gene>
    <name evidence="2" type="ORF">SYV04_08010</name>
</gene>
<keyword evidence="3" id="KW-1185">Reference proteome</keyword>